<dbReference type="Pfam" id="PF13602">
    <property type="entry name" value="ADH_zinc_N_2"/>
    <property type="match status" value="1"/>
</dbReference>
<dbReference type="PANTHER" id="PTHR44154:SF1">
    <property type="entry name" value="QUINONE OXIDOREDUCTASE"/>
    <property type="match status" value="1"/>
</dbReference>
<dbReference type="EMBL" id="PIPS01000001">
    <property type="protein sequence ID" value="RUO44602.1"/>
    <property type="molecule type" value="Genomic_DNA"/>
</dbReference>
<evidence type="ECO:0000256" key="2">
    <source>
        <dbReference type="RuleBase" id="RU364000"/>
    </source>
</evidence>
<dbReference type="InterPro" id="IPR013154">
    <property type="entry name" value="ADH-like_N"/>
</dbReference>
<dbReference type="Gene3D" id="3.90.180.10">
    <property type="entry name" value="Medium-chain alcohol dehydrogenases, catalytic domain"/>
    <property type="match status" value="1"/>
</dbReference>
<dbReference type="SMART" id="SM00829">
    <property type="entry name" value="PKS_ER"/>
    <property type="match status" value="1"/>
</dbReference>
<evidence type="ECO:0000313" key="5">
    <source>
        <dbReference type="Proteomes" id="UP000286680"/>
    </source>
</evidence>
<dbReference type="InterPro" id="IPR036291">
    <property type="entry name" value="NAD(P)-bd_dom_sf"/>
</dbReference>
<accession>A0AA94EF06</accession>
<dbReference type="SUPFAM" id="SSF50129">
    <property type="entry name" value="GroES-like"/>
    <property type="match status" value="1"/>
</dbReference>
<comment type="similarity">
    <text evidence="2">Belongs to the zinc-containing alcohol dehydrogenase family. Quinone oxidoreductase subfamily.</text>
</comment>
<gene>
    <name evidence="4" type="ORF">CWE23_00765</name>
</gene>
<comment type="caution">
    <text evidence="4">The sequence shown here is derived from an EMBL/GenBank/DDBJ whole genome shotgun (WGS) entry which is preliminary data.</text>
</comment>
<keyword evidence="2" id="KW-0479">Metal-binding</keyword>
<dbReference type="Pfam" id="PF08240">
    <property type="entry name" value="ADH_N"/>
    <property type="match status" value="1"/>
</dbReference>
<dbReference type="InterPro" id="IPR051603">
    <property type="entry name" value="Zinc-ADH_QOR/CCCR"/>
</dbReference>
<feature type="domain" description="Enoyl reductase (ER)" evidence="3">
    <location>
        <begin position="12"/>
        <end position="330"/>
    </location>
</feature>
<reference evidence="5" key="1">
    <citation type="journal article" date="2018" name="Front. Microbiol.">
        <title>Genome-Based Analysis Reveals the Taxonomy and Diversity of the Family Idiomarinaceae.</title>
        <authorList>
            <person name="Liu Y."/>
            <person name="Lai Q."/>
            <person name="Shao Z."/>
        </authorList>
    </citation>
    <scope>NUCLEOTIDE SEQUENCE [LARGE SCALE GENOMIC DNA]</scope>
    <source>
        <strain evidence="5">SN-14</strain>
    </source>
</reference>
<dbReference type="CDD" id="cd08252">
    <property type="entry name" value="AL_MDR"/>
    <property type="match status" value="1"/>
</dbReference>
<dbReference type="AlphaFoldDB" id="A0AA94EF06"/>
<proteinExistence type="inferred from homology"/>
<dbReference type="SUPFAM" id="SSF51735">
    <property type="entry name" value="NAD(P)-binding Rossmann-fold domains"/>
    <property type="match status" value="1"/>
</dbReference>
<dbReference type="InterPro" id="IPR011032">
    <property type="entry name" value="GroES-like_sf"/>
</dbReference>
<keyword evidence="2" id="KW-0560">Oxidoreductase</keyword>
<dbReference type="NCBIfam" id="TIGR02817">
    <property type="entry name" value="adh_fam_1"/>
    <property type="match status" value="1"/>
</dbReference>
<dbReference type="GO" id="GO:0008270">
    <property type="term" value="F:zinc ion binding"/>
    <property type="evidence" value="ECO:0007669"/>
    <property type="project" value="InterPro"/>
</dbReference>
<evidence type="ECO:0000259" key="3">
    <source>
        <dbReference type="SMART" id="SM00829"/>
    </source>
</evidence>
<keyword evidence="2" id="KW-0862">Zinc</keyword>
<evidence type="ECO:0000313" key="4">
    <source>
        <dbReference type="EMBL" id="RUO44602.1"/>
    </source>
</evidence>
<dbReference type="Proteomes" id="UP000286680">
    <property type="component" value="Unassembled WGS sequence"/>
</dbReference>
<keyword evidence="1" id="KW-0521">NADP</keyword>
<dbReference type="RefSeq" id="WP_105306260.1">
    <property type="nucleotide sequence ID" value="NZ_PIPS01000001.1"/>
</dbReference>
<sequence length="334" mass="36106">MKAVGYQRSLPIDHPEALLDIDIEAPLPGPNDLLIAVNAVAVNPVDSKIRQRAEPQQGYKILGWDAVGEVLQTGAAVTGFNVGDRVWYAGDLTRPGCNAQQQLVDARIAAKAPQSLSDVQAAAMPLTSITAYELLFDRLTLQHNSDQRTLLVIGAAGGVGSVLVQLAKQLTQANVIATASRPESKQWVEALGADQVIDHSAPLAAQLDDDAAVTDVVLLTHSDEYFDEVIDLIQPQGRIGIIDDPSEPLDITRLKQKSVSLHWEFMYTRSMFQTADMAAQGKLLAHVAELCDNGQLRSTLGRQFGELNADNLRKAHEAIESAKTIGKIVLTVPR</sequence>
<organism evidence="4 5">
    <name type="scientific">Idiomarina aquatica</name>
    <dbReference type="NCBI Taxonomy" id="1327752"/>
    <lineage>
        <taxon>Bacteria</taxon>
        <taxon>Pseudomonadati</taxon>
        <taxon>Pseudomonadota</taxon>
        <taxon>Gammaproteobacteria</taxon>
        <taxon>Alteromonadales</taxon>
        <taxon>Idiomarinaceae</taxon>
        <taxon>Idiomarina</taxon>
    </lineage>
</organism>
<dbReference type="InterPro" id="IPR020843">
    <property type="entry name" value="ER"/>
</dbReference>
<dbReference type="GO" id="GO:0016491">
    <property type="term" value="F:oxidoreductase activity"/>
    <property type="evidence" value="ECO:0007669"/>
    <property type="project" value="UniProtKB-KW"/>
</dbReference>
<protein>
    <recommendedName>
        <fullName evidence="2">Zinc-type alcohol dehydrogenase-like protein</fullName>
    </recommendedName>
</protein>
<dbReference type="InterPro" id="IPR014182">
    <property type="entry name" value="ADH_Zn_typ-1"/>
</dbReference>
<dbReference type="PANTHER" id="PTHR44154">
    <property type="entry name" value="QUINONE OXIDOREDUCTASE"/>
    <property type="match status" value="1"/>
</dbReference>
<keyword evidence="5" id="KW-1185">Reference proteome</keyword>
<dbReference type="Gene3D" id="3.40.50.720">
    <property type="entry name" value="NAD(P)-binding Rossmann-like Domain"/>
    <property type="match status" value="1"/>
</dbReference>
<evidence type="ECO:0000256" key="1">
    <source>
        <dbReference type="ARBA" id="ARBA00022857"/>
    </source>
</evidence>
<name>A0AA94EF06_9GAMM</name>